<sequence length="639" mass="70597">MLRLGHEDVSSAKKQGSGPDVLPVKLTPITGRVSPAKKGMKPWHGNSYSPPLRIALPSVTSSQQTEEWDISQLRGWLRDILDKKPTTDEAVDQIVSLLTQFEVPWSEDATGKKGEREEATGKNLIMQRFLSKKPGSSSILTSADSGFGSRDSCLGSLGPVPPQIQSLLDPYRSPTDSDQYLLQTRRGPQSFGTALDTFENVQASFDVPWWPTLLEAAPAAPPILDVGWPQLSPPPEQPPFFSTRADTGLLILTDGREAAAREMFPTDSDDDQSISESSSPQSSQLTEDGFYSIVLSNEQIRRVNDGLLRIFGQLIHSRLGLRTAQHESGSTSGVAASSGVGFNSMSSGNDANNGTGHKRRWHQGGDDDDRTSGDGPGDDGPNSKRRKEDSASKPKIACPFMKRSPASFSTWRTCVGPGFDGLHRMNCQRCHLQFKSNVLLQSHIRAPESCLVREMQKEMGFMTQVQYDDVSRRKDKQTSELQRWREIYMILFPDTGEDSIPSPYFESTEVADNIKAAFDIDDFGAHLGRHLPRRVFARLNEEFQIMSEAARERLVNIVQEEMLDFLKTYVLQEDAAQRPEPTVAGQSTDTTTWNTNVFEGIDLDVGGDLDLSFLGAEDWQSGKGKEPADSAYGSNFMDP</sequence>
<feature type="region of interest" description="Disordered" evidence="1">
    <location>
        <begin position="325"/>
        <end position="398"/>
    </location>
</feature>
<evidence type="ECO:0000256" key="1">
    <source>
        <dbReference type="SAM" id="MobiDB-lite"/>
    </source>
</evidence>
<dbReference type="Proteomes" id="UP000652219">
    <property type="component" value="Unassembled WGS sequence"/>
</dbReference>
<name>A0A8H6N0B2_9PEZI</name>
<feature type="compositionally biased region" description="Basic and acidic residues" evidence="1">
    <location>
        <begin position="1"/>
        <end position="11"/>
    </location>
</feature>
<evidence type="ECO:0000313" key="2">
    <source>
        <dbReference type="EMBL" id="KAF6814848.1"/>
    </source>
</evidence>
<keyword evidence="3" id="KW-1185">Reference proteome</keyword>
<feature type="compositionally biased region" description="Low complexity" evidence="1">
    <location>
        <begin position="328"/>
        <end position="341"/>
    </location>
</feature>
<proteinExistence type="predicted"/>
<accession>A0A8H6N0B2</accession>
<feature type="compositionally biased region" description="Polar residues" evidence="1">
    <location>
        <begin position="343"/>
        <end position="355"/>
    </location>
</feature>
<dbReference type="AlphaFoldDB" id="A0A8H6N0B2"/>
<feature type="region of interest" description="Disordered" evidence="1">
    <location>
        <begin position="1"/>
        <end position="26"/>
    </location>
</feature>
<feature type="compositionally biased region" description="Low complexity" evidence="1">
    <location>
        <begin position="274"/>
        <end position="284"/>
    </location>
</feature>
<evidence type="ECO:0000313" key="3">
    <source>
        <dbReference type="Proteomes" id="UP000652219"/>
    </source>
</evidence>
<dbReference type="EMBL" id="WIGN01000040">
    <property type="protein sequence ID" value="KAF6814848.1"/>
    <property type="molecule type" value="Genomic_DNA"/>
</dbReference>
<reference evidence="2 3" key="1">
    <citation type="journal article" date="2020" name="Phytopathology">
        <title>Genome Sequence Resources of Colletotrichum truncatum, C. plurivorum, C. musicola, and C. sojae: Four Species Pathogenic to Soybean (Glycine max).</title>
        <authorList>
            <person name="Rogerio F."/>
            <person name="Boufleur T.R."/>
            <person name="Ciampi-Guillardi M."/>
            <person name="Sukno S.A."/>
            <person name="Thon M.R."/>
            <person name="Massola Junior N.S."/>
            <person name="Baroncelli R."/>
        </authorList>
    </citation>
    <scope>NUCLEOTIDE SEQUENCE [LARGE SCALE GENOMIC DNA]</scope>
    <source>
        <strain evidence="2 3">LFN0009</strain>
    </source>
</reference>
<comment type="caution">
    <text evidence="2">The sequence shown here is derived from an EMBL/GenBank/DDBJ whole genome shotgun (WGS) entry which is preliminary data.</text>
</comment>
<feature type="region of interest" description="Disordered" evidence="1">
    <location>
        <begin position="265"/>
        <end position="285"/>
    </location>
</feature>
<dbReference type="PANTHER" id="PTHR38166">
    <property type="entry name" value="C2H2-TYPE DOMAIN-CONTAINING PROTEIN-RELATED"/>
    <property type="match status" value="1"/>
</dbReference>
<dbReference type="PANTHER" id="PTHR38166:SF1">
    <property type="entry name" value="C2H2-TYPE DOMAIN-CONTAINING PROTEIN"/>
    <property type="match status" value="1"/>
</dbReference>
<evidence type="ECO:0008006" key="4">
    <source>
        <dbReference type="Google" id="ProtNLM"/>
    </source>
</evidence>
<organism evidence="2 3">
    <name type="scientific">Colletotrichum sojae</name>
    <dbReference type="NCBI Taxonomy" id="2175907"/>
    <lineage>
        <taxon>Eukaryota</taxon>
        <taxon>Fungi</taxon>
        <taxon>Dikarya</taxon>
        <taxon>Ascomycota</taxon>
        <taxon>Pezizomycotina</taxon>
        <taxon>Sordariomycetes</taxon>
        <taxon>Hypocreomycetidae</taxon>
        <taxon>Glomerellales</taxon>
        <taxon>Glomerellaceae</taxon>
        <taxon>Colletotrichum</taxon>
        <taxon>Colletotrichum orchidearum species complex</taxon>
    </lineage>
</organism>
<feature type="region of interest" description="Disordered" evidence="1">
    <location>
        <begin position="619"/>
        <end position="639"/>
    </location>
</feature>
<protein>
    <recommendedName>
        <fullName evidence="4">C2H2-type domain-containing protein</fullName>
    </recommendedName>
</protein>
<gene>
    <name evidence="2" type="ORF">CSOJ01_03859</name>
</gene>